<dbReference type="OMA" id="ATEIMIE"/>
<feature type="compositionally biased region" description="Polar residues" evidence="1">
    <location>
        <begin position="890"/>
        <end position="899"/>
    </location>
</feature>
<evidence type="ECO:0000313" key="3">
    <source>
        <dbReference type="Proteomes" id="UP000054359"/>
    </source>
</evidence>
<proteinExistence type="predicted"/>
<name>A0A087TDD7_STEMI</name>
<dbReference type="EMBL" id="KK114711">
    <property type="protein sequence ID" value="KFM63126.1"/>
    <property type="molecule type" value="Genomic_DNA"/>
</dbReference>
<feature type="region of interest" description="Disordered" evidence="1">
    <location>
        <begin position="86"/>
        <end position="119"/>
    </location>
</feature>
<keyword evidence="3" id="KW-1185">Reference proteome</keyword>
<feature type="region of interest" description="Disordered" evidence="1">
    <location>
        <begin position="349"/>
        <end position="371"/>
    </location>
</feature>
<evidence type="ECO:0000313" key="2">
    <source>
        <dbReference type="EMBL" id="KFM63126.1"/>
    </source>
</evidence>
<feature type="compositionally biased region" description="Low complexity" evidence="1">
    <location>
        <begin position="900"/>
        <end position="920"/>
    </location>
</feature>
<organism evidence="2 3">
    <name type="scientific">Stegodyphus mimosarum</name>
    <name type="common">African social velvet spider</name>
    <dbReference type="NCBI Taxonomy" id="407821"/>
    <lineage>
        <taxon>Eukaryota</taxon>
        <taxon>Metazoa</taxon>
        <taxon>Ecdysozoa</taxon>
        <taxon>Arthropoda</taxon>
        <taxon>Chelicerata</taxon>
        <taxon>Arachnida</taxon>
        <taxon>Araneae</taxon>
        <taxon>Araneomorphae</taxon>
        <taxon>Entelegynae</taxon>
        <taxon>Eresoidea</taxon>
        <taxon>Eresidae</taxon>
        <taxon>Stegodyphus</taxon>
    </lineage>
</organism>
<dbReference type="Proteomes" id="UP000054359">
    <property type="component" value="Unassembled WGS sequence"/>
</dbReference>
<protein>
    <submittedName>
        <fullName evidence="2">Nuclear pore complex protein Nup214</fullName>
    </submittedName>
</protein>
<accession>A0A087TDD7</accession>
<feature type="compositionally biased region" description="Polar residues" evidence="1">
    <location>
        <begin position="96"/>
        <end position="119"/>
    </location>
</feature>
<sequence length="930" mass="94492">MSKSVLYSEHAKVEQTHVEEAKANQTAVPVDHKQSIPLQINNAKSATEIMIEKKTPVTTKFTLPTAQTFSPPDSSSVLTEASDGTIYESITPPDSPSASEYSVIANNSGDTSKTTSDKNGQTINFILPLEKTSPLLMKSSVPNVCWDKVHISAHSMKELTLNKTTPSSVFSQPLSSVSSNTSVMAAVQSGISDTSKSKENIPSVQSKPVFGKPVAAPPSLLFSASSSIPSSDKIVEDTATATSKSALTTVLTSSLQNIMPRTTSSATSLSSDTKFAQGLSAFHVKDKSIGQSAATQKSILPNFFSSPAAESSKPEATVAQVFGSGSFFPTSGVKNSSFFSISNTKSNSFLTQGNTSKEQPSLQSKTDSSMLSLQGQKSSGTVFSETLAQTGSQILGSKESPGISVVNSAEETSNLKTETTQSVSMASAITSVSTESNITTSGTLGINYTAFPSSIVQTVAASSAAFPEKNNNSSAPLFSQPPITGGGISSTNPTTVIFSPVNSSIPSLLSQANSTSVLCQTSSLSSVNTLFAQTTSPTTIPEATSSAVTSVVSAAQPTFIQPITTSSSTAFELKSTTASPTVFTEAPSTTSGTQLFEKTTELASILTQTTMANTTFGNPDSTTTPSVFGQKAENAPSFFGQTAATQSSFFAKAADTTAFGQSPILQNSPFGQSTGSFTQGAGTFFSQPAGGQPPVFANTTSAASSGFSFGKSSFGQSAGSFGLAKAVFGQNTQTFGQPPSSQSSTFGQSSGSIFGQGSFFSGLGGKPSAENASKNVFGGATSGKTSTDNNLFGNAGASTFGAKTGGSFTGSFSSGGGSVAQSGFGAFQQSPQKTGGFGSPPAFGSAPAFGGTAAFGSPPAFGSSAPLSGSVFGGGQQAANFSNFASASSPTFGSLASQNPGFGSPQQQPSFGQQSSPFGGMSVFGGTPSF</sequence>
<feature type="region of interest" description="Disordered" evidence="1">
    <location>
        <begin position="888"/>
        <end position="930"/>
    </location>
</feature>
<evidence type="ECO:0000256" key="1">
    <source>
        <dbReference type="SAM" id="MobiDB-lite"/>
    </source>
</evidence>
<feature type="region of interest" description="Disordered" evidence="1">
    <location>
        <begin position="823"/>
        <end position="842"/>
    </location>
</feature>
<dbReference type="STRING" id="407821.A0A087TDD7"/>
<reference evidence="2 3" key="1">
    <citation type="submission" date="2013-11" db="EMBL/GenBank/DDBJ databases">
        <title>Genome sequencing of Stegodyphus mimosarum.</title>
        <authorList>
            <person name="Bechsgaard J."/>
        </authorList>
    </citation>
    <scope>NUCLEOTIDE SEQUENCE [LARGE SCALE GENOMIC DNA]</scope>
</reference>
<dbReference type="OrthoDB" id="248320at2759"/>
<gene>
    <name evidence="2" type="ORF">X975_27152</name>
</gene>
<dbReference type="AlphaFoldDB" id="A0A087TDD7"/>
<feature type="non-terminal residue" evidence="2">
    <location>
        <position position="930"/>
    </location>
</feature>